<protein>
    <submittedName>
        <fullName evidence="1">Uncharacterized protein</fullName>
    </submittedName>
</protein>
<evidence type="ECO:0000313" key="1">
    <source>
        <dbReference type="EMBL" id="ETO13391.1"/>
    </source>
</evidence>
<gene>
    <name evidence="1" type="ORF">RFI_23985</name>
</gene>
<proteinExistence type="predicted"/>
<comment type="caution">
    <text evidence="1">The sequence shown here is derived from an EMBL/GenBank/DDBJ whole genome shotgun (WGS) entry which is preliminary data.</text>
</comment>
<organism evidence="1 2">
    <name type="scientific">Reticulomyxa filosa</name>
    <dbReference type="NCBI Taxonomy" id="46433"/>
    <lineage>
        <taxon>Eukaryota</taxon>
        <taxon>Sar</taxon>
        <taxon>Rhizaria</taxon>
        <taxon>Retaria</taxon>
        <taxon>Foraminifera</taxon>
        <taxon>Monothalamids</taxon>
        <taxon>Reticulomyxidae</taxon>
        <taxon>Reticulomyxa</taxon>
    </lineage>
</organism>
<dbReference type="AlphaFoldDB" id="X6MIE2"/>
<accession>X6MIE2</accession>
<dbReference type="Proteomes" id="UP000023152">
    <property type="component" value="Unassembled WGS sequence"/>
</dbReference>
<dbReference type="EMBL" id="ASPP01020639">
    <property type="protein sequence ID" value="ETO13391.1"/>
    <property type="molecule type" value="Genomic_DNA"/>
</dbReference>
<name>X6MIE2_RETFI</name>
<reference evidence="1 2" key="1">
    <citation type="journal article" date="2013" name="Curr. Biol.">
        <title>The Genome of the Foraminiferan Reticulomyxa filosa.</title>
        <authorList>
            <person name="Glockner G."/>
            <person name="Hulsmann N."/>
            <person name="Schleicher M."/>
            <person name="Noegel A.A."/>
            <person name="Eichinger L."/>
            <person name="Gallinger C."/>
            <person name="Pawlowski J."/>
            <person name="Sierra R."/>
            <person name="Euteneuer U."/>
            <person name="Pillet L."/>
            <person name="Moustafa A."/>
            <person name="Platzer M."/>
            <person name="Groth M."/>
            <person name="Szafranski K."/>
            <person name="Schliwa M."/>
        </authorList>
    </citation>
    <scope>NUCLEOTIDE SEQUENCE [LARGE SCALE GENOMIC DNA]</scope>
</reference>
<sequence>MDSRKMEMKCDEPQSSAALLGLLDNVEQAKTQHRDNSPMTRKRKADELLDGNYTLSCPLRSKRQKTHHNNMLNVWGKKKKATTIIKMETSERDGQEELAAVAYRYLEGFLLSVFSLALLENQYLPEEPSTALGLVKKARNRKSVQIVKSLLQQQCQHKHERGFYGEEKKTEEVKNACTVGGGSPLRDSTKNFFGTEGRALLSEEQV</sequence>
<evidence type="ECO:0000313" key="2">
    <source>
        <dbReference type="Proteomes" id="UP000023152"/>
    </source>
</evidence>
<keyword evidence="2" id="KW-1185">Reference proteome</keyword>